<evidence type="ECO:0000256" key="6">
    <source>
        <dbReference type="SAM" id="MobiDB-lite"/>
    </source>
</evidence>
<evidence type="ECO:0000256" key="1">
    <source>
        <dbReference type="ARBA" id="ARBA00004245"/>
    </source>
</evidence>
<evidence type="ECO:0000256" key="2">
    <source>
        <dbReference type="ARBA" id="ARBA00006469"/>
    </source>
</evidence>
<feature type="region of interest" description="Disordered" evidence="6">
    <location>
        <begin position="874"/>
        <end position="911"/>
    </location>
</feature>
<dbReference type="GO" id="GO:0030864">
    <property type="term" value="C:cortical actin cytoskeleton"/>
    <property type="evidence" value="ECO:0007669"/>
    <property type="project" value="TreeGrafter"/>
</dbReference>
<feature type="compositionally biased region" description="Polar residues" evidence="6">
    <location>
        <begin position="1"/>
        <end position="34"/>
    </location>
</feature>
<feature type="compositionally biased region" description="Basic and acidic residues" evidence="6">
    <location>
        <begin position="1003"/>
        <end position="1015"/>
    </location>
</feature>
<evidence type="ECO:0000313" key="9">
    <source>
        <dbReference type="Proteomes" id="UP001153620"/>
    </source>
</evidence>
<feature type="compositionally biased region" description="Low complexity" evidence="6">
    <location>
        <begin position="394"/>
        <end position="404"/>
    </location>
</feature>
<comment type="subcellular location">
    <subcellularLocation>
        <location evidence="1">Cytoplasm</location>
        <location evidence="1">Cytoskeleton</location>
    </subcellularLocation>
</comment>
<dbReference type="GO" id="GO:0051015">
    <property type="term" value="F:actin filament binding"/>
    <property type="evidence" value="ECO:0007669"/>
    <property type="project" value="InterPro"/>
</dbReference>
<feature type="region of interest" description="Disordered" evidence="6">
    <location>
        <begin position="983"/>
        <end position="1015"/>
    </location>
</feature>
<dbReference type="GO" id="GO:0043296">
    <property type="term" value="C:apical junction complex"/>
    <property type="evidence" value="ECO:0007669"/>
    <property type="project" value="TreeGrafter"/>
</dbReference>
<feature type="compositionally biased region" description="Low complexity" evidence="6">
    <location>
        <begin position="749"/>
        <end position="767"/>
    </location>
</feature>
<dbReference type="Pfam" id="PF08687">
    <property type="entry name" value="ASD2"/>
    <property type="match status" value="1"/>
</dbReference>
<dbReference type="EMBL" id="OU895878">
    <property type="protein sequence ID" value="CAG9803939.1"/>
    <property type="molecule type" value="Genomic_DNA"/>
</dbReference>
<dbReference type="GO" id="GO:0016324">
    <property type="term" value="C:apical plasma membrane"/>
    <property type="evidence" value="ECO:0007669"/>
    <property type="project" value="TreeGrafter"/>
</dbReference>
<feature type="region of interest" description="Disordered" evidence="6">
    <location>
        <begin position="1"/>
        <end position="64"/>
    </location>
</feature>
<feature type="compositionally biased region" description="Polar residues" evidence="6">
    <location>
        <begin position="990"/>
        <end position="1001"/>
    </location>
</feature>
<feature type="compositionally biased region" description="Polar residues" evidence="6">
    <location>
        <begin position="511"/>
        <end position="521"/>
    </location>
</feature>
<keyword evidence="4" id="KW-0206">Cytoskeleton</keyword>
<reference evidence="8" key="2">
    <citation type="submission" date="2022-10" db="EMBL/GenBank/DDBJ databases">
        <authorList>
            <consortium name="ENA_rothamsted_submissions"/>
            <consortium name="culmorum"/>
            <person name="King R."/>
        </authorList>
    </citation>
    <scope>NUCLEOTIDE SEQUENCE</scope>
</reference>
<dbReference type="PROSITE" id="PS51307">
    <property type="entry name" value="ASD2"/>
    <property type="match status" value="1"/>
</dbReference>
<dbReference type="InterPro" id="IPR027685">
    <property type="entry name" value="Shroom_fam"/>
</dbReference>
<name>A0A9N9RUV6_9DIPT</name>
<feature type="compositionally biased region" description="Low complexity" evidence="6">
    <location>
        <begin position="41"/>
        <end position="55"/>
    </location>
</feature>
<dbReference type="PANTHER" id="PTHR15012:SF32">
    <property type="entry name" value="PROTEIN SHROOM"/>
    <property type="match status" value="1"/>
</dbReference>
<feature type="compositionally biased region" description="Low complexity" evidence="6">
    <location>
        <begin position="874"/>
        <end position="899"/>
    </location>
</feature>
<evidence type="ECO:0000256" key="4">
    <source>
        <dbReference type="ARBA" id="ARBA00023212"/>
    </source>
</evidence>
<feature type="region of interest" description="Disordered" evidence="6">
    <location>
        <begin position="493"/>
        <end position="524"/>
    </location>
</feature>
<organism evidence="8 9">
    <name type="scientific">Chironomus riparius</name>
    <dbReference type="NCBI Taxonomy" id="315576"/>
    <lineage>
        <taxon>Eukaryota</taxon>
        <taxon>Metazoa</taxon>
        <taxon>Ecdysozoa</taxon>
        <taxon>Arthropoda</taxon>
        <taxon>Hexapoda</taxon>
        <taxon>Insecta</taxon>
        <taxon>Pterygota</taxon>
        <taxon>Neoptera</taxon>
        <taxon>Endopterygota</taxon>
        <taxon>Diptera</taxon>
        <taxon>Nematocera</taxon>
        <taxon>Chironomoidea</taxon>
        <taxon>Chironomidae</taxon>
        <taxon>Chironominae</taxon>
        <taxon>Chironomus</taxon>
    </lineage>
</organism>
<dbReference type="Gene3D" id="6.10.250.3120">
    <property type="match status" value="1"/>
</dbReference>
<protein>
    <recommendedName>
        <fullName evidence="7">ASD2 domain-containing protein</fullName>
    </recommendedName>
</protein>
<feature type="region of interest" description="Disordered" evidence="6">
    <location>
        <begin position="381"/>
        <end position="408"/>
    </location>
</feature>
<sequence>MNSNSTTSKIVATKKNGNNLNSSIRFRNSSSDISINHRKSFPSSSSSDLCSSLNSNTQSNEQLNGNNQYILTQAGLEEYSRSYYDQNVIFNHQKQSSYAQSEGYHSYVSSSDSTSTPFLDRLRQESHLIQSRGINWSQDFQTQNLNGSTNSISSSTGNIRECSESNSSTETLKWLGSMSDVSVVSQATNTSTLSAASSQLIVHSSKVHTPQRHNSESVLYMNEESICSANSAEDPLLNNSQQRSSRSDNRLFPISTYIESSAIQNNSLTSPSLPSPENKLANIQQWQSVADRISELENQQQVIHDHNRQNYTYLDPSKTNRIPSSTLKAFQKNAVQSYFERQQLQQQSLRLSKSKLNVENDDVTKLRINDQEKMNYNLRLSNTSLAGNSPPSPSFSTSQRSSLPNWPSDASSMIGINSNIMMRNKNDVAKKNMKNNAISSAMPESQLHQIVNDTNQTINTTFTSFCEIKTENCNSTNATSVQTCKNSDINLNTNAGDNIPPPPLPRKSSILRRTSSASEYSSTRDRILHQSQHLSKDLLAPMILGKIISIDDWVPERPPKPKSRPGNTMPLRVPSPDLPPPPIDTTIPLSEQDENLPLPPLEVLKQDYEMRMNHQPSRRNSFAGQGSLPPKVIKNVNIHLSPPAIPMRPKIVPTPIMTINTKPTIYQPTQDHTVLAQRAVVQKQCSNEQITFNHHEQDMTPPRVAPNRLPDQRISIRKRAHNSSPKDCIGYSVTPPPLKPRMRNQNESNTQTQLNVVNNNKVRSNSKASYLPRQQRDKLLDPDHGSYKLTLHELSDNINVEYQEDLTKCNLPDVLPVNVKYHNSYRNAYHYHNHMKSPHFHSSDSQLVPQSAPTLGGNPMKSIFHFQMSNNLNSMSPPSTAPVQSISSSPSFNNGSPIPAMSPQSTSLQSPKYTSQSTIDLKMTQVIDPKLYTNEELIKAYHQQKETCRELNKTILCNSLQSIQSLNECDNKIAVVRKLNMVESPEESNENLNDTKNTSTESLEEKAMNEKSEKQIKIEKSTNSEIEEEPLILEETDESKVMQKTEITLTVRPIIQDKIDMACQTEESQDSDKNISLSNVEDESLNKDSTNFTKLFTPNQRPEEFDCEKLSKDLISQLSPSDKLHNILVPKTVKSSADYISDLFKINVTIRPTKKDVSTSTLEKTMIKSSMEMLTSNSTYFSTSEPKAKLMTRYSREMTLINSDSSDLTKKKEELVERLGKKLKILEAEQTILAEESSINESLGHEVAFKVAQKLKPGDSTKFRSYVDDIGYITMLLLSLSGRLARIENALHTIGEKSTDKKILENKRDRLLEQLDEAKSLKEDIDRRGTNLSKILEKSLTQDEYADYDYFINMKAKLIVDSREIADKIKLGEEQLNALKDTLVHSEC</sequence>
<dbReference type="OrthoDB" id="10063560at2759"/>
<feature type="coiled-coil region" evidence="5">
    <location>
        <begin position="1294"/>
        <end position="1328"/>
    </location>
</feature>
<feature type="region of interest" description="Disordered" evidence="6">
    <location>
        <begin position="554"/>
        <end position="581"/>
    </location>
</feature>
<comment type="similarity">
    <text evidence="2">Belongs to the shroom family.</text>
</comment>
<dbReference type="Proteomes" id="UP001153620">
    <property type="component" value="Chromosome 2"/>
</dbReference>
<feature type="domain" description="ASD2" evidence="7">
    <location>
        <begin position="1111"/>
        <end position="1384"/>
    </location>
</feature>
<evidence type="ECO:0000313" key="8">
    <source>
        <dbReference type="EMBL" id="CAG9803939.1"/>
    </source>
</evidence>
<evidence type="ECO:0000259" key="7">
    <source>
        <dbReference type="PROSITE" id="PS51307"/>
    </source>
</evidence>
<feature type="compositionally biased region" description="Polar residues" evidence="6">
    <location>
        <begin position="902"/>
        <end position="911"/>
    </location>
</feature>
<keyword evidence="9" id="KW-1185">Reference proteome</keyword>
<keyword evidence="5" id="KW-0175">Coiled coil</keyword>
<accession>A0A9N9RUV6</accession>
<feature type="coiled-coil region" evidence="5">
    <location>
        <begin position="1209"/>
        <end position="1236"/>
    </location>
</feature>
<feature type="region of interest" description="Disordered" evidence="6">
    <location>
        <begin position="717"/>
        <end position="782"/>
    </location>
</feature>
<dbReference type="GO" id="GO:0005912">
    <property type="term" value="C:adherens junction"/>
    <property type="evidence" value="ECO:0007669"/>
    <property type="project" value="TreeGrafter"/>
</dbReference>
<evidence type="ECO:0000256" key="5">
    <source>
        <dbReference type="SAM" id="Coils"/>
    </source>
</evidence>
<dbReference type="PANTHER" id="PTHR15012">
    <property type="entry name" value="APICAL PROTEIN/SHROOM-RELATED"/>
    <property type="match status" value="1"/>
</dbReference>
<dbReference type="GO" id="GO:0000902">
    <property type="term" value="P:cell morphogenesis"/>
    <property type="evidence" value="ECO:0007669"/>
    <property type="project" value="TreeGrafter"/>
</dbReference>
<evidence type="ECO:0000256" key="3">
    <source>
        <dbReference type="ARBA" id="ARBA00022490"/>
    </source>
</evidence>
<keyword evidence="3" id="KW-0963">Cytoplasm</keyword>
<reference evidence="8" key="1">
    <citation type="submission" date="2022-01" db="EMBL/GenBank/DDBJ databases">
        <authorList>
            <person name="King R."/>
        </authorList>
    </citation>
    <scope>NUCLEOTIDE SEQUENCE</scope>
</reference>
<dbReference type="GO" id="GO:0007015">
    <property type="term" value="P:actin filament organization"/>
    <property type="evidence" value="ECO:0007669"/>
    <property type="project" value="TreeGrafter"/>
</dbReference>
<dbReference type="InterPro" id="IPR014799">
    <property type="entry name" value="ASD2_dom"/>
</dbReference>
<gene>
    <name evidence="8" type="ORF">CHIRRI_LOCUS6834</name>
</gene>
<proteinExistence type="inferred from homology"/>